<evidence type="ECO:0000313" key="3">
    <source>
        <dbReference type="WBParaSite" id="mrna-Wban_06423"/>
    </source>
</evidence>
<reference evidence="3" key="3">
    <citation type="submission" date="2024-02" db="UniProtKB">
        <authorList>
            <consortium name="WormBaseParasite"/>
        </authorList>
    </citation>
    <scope>IDENTIFICATION</scope>
    <source>
        <strain evidence="3">pt0022</strain>
    </source>
</reference>
<proteinExistence type="predicted"/>
<feature type="signal peptide" evidence="1">
    <location>
        <begin position="1"/>
        <end position="19"/>
    </location>
</feature>
<dbReference type="AlphaFoldDB" id="A0AAF5PW38"/>
<reference evidence="2" key="2">
    <citation type="journal article" date="2016" name="Mol. Ecol.">
        <title>Population genomics of the filarial nematode parasite Wuchereria bancrofti from mosquitoes.</title>
        <authorList>
            <person name="Small S.T."/>
            <person name="Reimer L.J."/>
            <person name="Tisch D.J."/>
            <person name="King C.L."/>
            <person name="Christensen B.M."/>
            <person name="Siba P.M."/>
            <person name="Kazura J.W."/>
            <person name="Serre D."/>
            <person name="Zimmerman P.A."/>
        </authorList>
    </citation>
    <scope>NUCLEOTIDE SEQUENCE</scope>
    <source>
        <strain evidence="2">pt0022</strain>
    </source>
</reference>
<dbReference type="Proteomes" id="UP000093561">
    <property type="component" value="Unassembled WGS sequence"/>
</dbReference>
<organism evidence="2 3">
    <name type="scientific">Wuchereria bancrofti</name>
    <dbReference type="NCBI Taxonomy" id="6293"/>
    <lineage>
        <taxon>Eukaryota</taxon>
        <taxon>Metazoa</taxon>
        <taxon>Ecdysozoa</taxon>
        <taxon>Nematoda</taxon>
        <taxon>Chromadorea</taxon>
        <taxon>Rhabditida</taxon>
        <taxon>Spirurina</taxon>
        <taxon>Spiruromorpha</taxon>
        <taxon>Filarioidea</taxon>
        <taxon>Onchocercidae</taxon>
        <taxon>Wuchereria</taxon>
    </lineage>
</organism>
<accession>A0AAF5PW38</accession>
<reference evidence="2" key="1">
    <citation type="submission" date="2015-03" db="EMBL/GenBank/DDBJ databases">
        <title>Wuchereria bancrofti Genome Sequencing Papua New Guinea Strain.</title>
        <authorList>
            <person name="Small S.T."/>
            <person name="Serre D."/>
            <person name="Zimmerman P.A."/>
        </authorList>
    </citation>
    <scope>NUCLEOTIDE SEQUENCE [LARGE SCALE GENOMIC DNA]</scope>
    <source>
        <strain evidence="2">pt0022</strain>
    </source>
</reference>
<keyword evidence="1" id="KW-0732">Signal</keyword>
<protein>
    <submittedName>
        <fullName evidence="3">Uncharacterized protein</fullName>
    </submittedName>
</protein>
<dbReference type="WBParaSite" id="mrna-Wban_06423">
    <property type="protein sequence ID" value="mrna-Wban_06423"/>
    <property type="gene ID" value="Wban_06423"/>
</dbReference>
<evidence type="ECO:0000313" key="2">
    <source>
        <dbReference type="Proteomes" id="UP000093561"/>
    </source>
</evidence>
<sequence length="201" mass="23256">MILLKLLTILSSNPQAMEAFESKLYKNKFVLKVSYFKKFHAKSATATDSSLKNVKSKSIKSVIKSYYKSFSKSKWKLMRPTATGFSKKTFKKSSQYDIIKKHAPKLDEGKLFEGCHNMKNMKAKSKESSKSKSKSISVTYNASDYDDDTDVENMTNAFAIILPEYMIRSTDECDTVFEKIEDEMRPKKFPHLSYNRYNDDY</sequence>
<name>A0AAF5PW38_WUCBA</name>
<evidence type="ECO:0000256" key="1">
    <source>
        <dbReference type="SAM" id="SignalP"/>
    </source>
</evidence>
<feature type="chain" id="PRO_5042084596" evidence="1">
    <location>
        <begin position="20"/>
        <end position="201"/>
    </location>
</feature>